<dbReference type="OrthoDB" id="5959537at2"/>
<reference evidence="2 3" key="1">
    <citation type="submission" date="2018-07" db="EMBL/GenBank/DDBJ databases">
        <title>Dyella tabacisoli L4-6T, whole genome shotgun sequence.</title>
        <authorList>
            <person name="Zhou X.-K."/>
            <person name="Li W.-J."/>
            <person name="Duan Y.-Q."/>
        </authorList>
    </citation>
    <scope>NUCLEOTIDE SEQUENCE [LARGE SCALE GENOMIC DNA]</scope>
    <source>
        <strain evidence="2 3">L4-6</strain>
    </source>
</reference>
<comment type="caution">
    <text evidence="2">The sequence shown here is derived from an EMBL/GenBank/DDBJ whole genome shotgun (WGS) entry which is preliminary data.</text>
</comment>
<keyword evidence="1" id="KW-0732">Signal</keyword>
<gene>
    <name evidence="2" type="ORF">DVJ77_15080</name>
</gene>
<feature type="signal peptide" evidence="1">
    <location>
        <begin position="1"/>
        <end position="21"/>
    </location>
</feature>
<proteinExistence type="predicted"/>
<dbReference type="EMBL" id="QQAH01000013">
    <property type="protein sequence ID" value="RDD81018.1"/>
    <property type="molecule type" value="Genomic_DNA"/>
</dbReference>
<organism evidence="2 3">
    <name type="scientific">Dyella tabacisoli</name>
    <dbReference type="NCBI Taxonomy" id="2282381"/>
    <lineage>
        <taxon>Bacteria</taxon>
        <taxon>Pseudomonadati</taxon>
        <taxon>Pseudomonadota</taxon>
        <taxon>Gammaproteobacteria</taxon>
        <taxon>Lysobacterales</taxon>
        <taxon>Rhodanobacteraceae</taxon>
        <taxon>Dyella</taxon>
    </lineage>
</organism>
<name>A0A369UMS0_9GAMM</name>
<keyword evidence="3" id="KW-1185">Reference proteome</keyword>
<evidence type="ECO:0000313" key="2">
    <source>
        <dbReference type="EMBL" id="RDD81018.1"/>
    </source>
</evidence>
<protein>
    <submittedName>
        <fullName evidence="2">DUF4124 domain-containing protein</fullName>
    </submittedName>
</protein>
<sequence length="219" mass="24492">MRKIIFVVAATALTVSLSVDALQAQSQGNGVRYRWRDGSGLPHYSDSLTSDAMKYGYEVVNDRGLVIRHVERQLNPQERAAAQKLADEQAAQKLAAQEQARSEMQMLTAYPDEDSYKSSLKLEMNNIDQQISTTRINLHSQEKALADLLARAADAERAKQTVPKFLSDSITKQRNVVAGQRNTLEHQLSIHDAADQKAKQQLQRYRELKAAQAQGQTQS</sequence>
<feature type="chain" id="PRO_5016746626" evidence="1">
    <location>
        <begin position="22"/>
        <end position="219"/>
    </location>
</feature>
<evidence type="ECO:0000313" key="3">
    <source>
        <dbReference type="Proteomes" id="UP000253782"/>
    </source>
</evidence>
<accession>A0A369UMS0</accession>
<dbReference type="Proteomes" id="UP000253782">
    <property type="component" value="Unassembled WGS sequence"/>
</dbReference>
<dbReference type="RefSeq" id="WP_114846322.1">
    <property type="nucleotide sequence ID" value="NZ_JBHSPE010000008.1"/>
</dbReference>
<evidence type="ECO:0000256" key="1">
    <source>
        <dbReference type="SAM" id="SignalP"/>
    </source>
</evidence>
<dbReference type="AlphaFoldDB" id="A0A369UMS0"/>